<dbReference type="EMBL" id="MGBG01000025">
    <property type="protein sequence ID" value="OGK61962.1"/>
    <property type="molecule type" value="Genomic_DNA"/>
</dbReference>
<evidence type="ECO:0000256" key="1">
    <source>
        <dbReference type="ARBA" id="ARBA00022679"/>
    </source>
</evidence>
<comment type="caution">
    <text evidence="4">The sequence shown here is derived from an EMBL/GenBank/DDBJ whole genome shotgun (WGS) entry which is preliminary data.</text>
</comment>
<dbReference type="Pfam" id="PF00534">
    <property type="entry name" value="Glycos_transf_1"/>
    <property type="match status" value="1"/>
</dbReference>
<organism evidence="4 5">
    <name type="scientific">Candidatus Roizmanbacteria bacterium RIFOXYA1_FULL_41_12</name>
    <dbReference type="NCBI Taxonomy" id="1802082"/>
    <lineage>
        <taxon>Bacteria</taxon>
        <taxon>Candidatus Roizmaniibacteriota</taxon>
    </lineage>
</organism>
<dbReference type="CDD" id="cd03801">
    <property type="entry name" value="GT4_PimA-like"/>
    <property type="match status" value="1"/>
</dbReference>
<dbReference type="AlphaFoldDB" id="A0A1F7K277"/>
<evidence type="ECO:0008006" key="6">
    <source>
        <dbReference type="Google" id="ProtNLM"/>
    </source>
</evidence>
<feature type="domain" description="Glycosyl transferase family 1" evidence="2">
    <location>
        <begin position="188"/>
        <end position="344"/>
    </location>
</feature>
<dbReference type="Gene3D" id="3.40.50.2000">
    <property type="entry name" value="Glycogen Phosphorylase B"/>
    <property type="match status" value="2"/>
</dbReference>
<dbReference type="InterPro" id="IPR001296">
    <property type="entry name" value="Glyco_trans_1"/>
</dbReference>
<protein>
    <recommendedName>
        <fullName evidence="6">Glycosyl transferase family 1 domain-containing protein</fullName>
    </recommendedName>
</protein>
<evidence type="ECO:0000313" key="5">
    <source>
        <dbReference type="Proteomes" id="UP000178450"/>
    </source>
</evidence>
<dbReference type="GO" id="GO:0009103">
    <property type="term" value="P:lipopolysaccharide biosynthetic process"/>
    <property type="evidence" value="ECO:0007669"/>
    <property type="project" value="TreeGrafter"/>
</dbReference>
<dbReference type="PANTHER" id="PTHR46401:SF2">
    <property type="entry name" value="GLYCOSYLTRANSFERASE WBBK-RELATED"/>
    <property type="match status" value="1"/>
</dbReference>
<dbReference type="SUPFAM" id="SSF53756">
    <property type="entry name" value="UDP-Glycosyltransferase/glycogen phosphorylase"/>
    <property type="match status" value="1"/>
</dbReference>
<keyword evidence="1" id="KW-0808">Transferase</keyword>
<dbReference type="Proteomes" id="UP000178450">
    <property type="component" value="Unassembled WGS sequence"/>
</dbReference>
<evidence type="ECO:0000313" key="4">
    <source>
        <dbReference type="EMBL" id="OGK61962.1"/>
    </source>
</evidence>
<evidence type="ECO:0000259" key="3">
    <source>
        <dbReference type="Pfam" id="PF13439"/>
    </source>
</evidence>
<proteinExistence type="predicted"/>
<dbReference type="InterPro" id="IPR028098">
    <property type="entry name" value="Glyco_trans_4-like_N"/>
</dbReference>
<feature type="domain" description="Glycosyltransferase subfamily 4-like N-terminal" evidence="3">
    <location>
        <begin position="17"/>
        <end position="175"/>
    </location>
</feature>
<dbReference type="PANTHER" id="PTHR46401">
    <property type="entry name" value="GLYCOSYLTRANSFERASE WBBK-RELATED"/>
    <property type="match status" value="1"/>
</dbReference>
<name>A0A1F7K277_9BACT</name>
<reference evidence="4 5" key="1">
    <citation type="journal article" date="2016" name="Nat. Commun.">
        <title>Thousands of microbial genomes shed light on interconnected biogeochemical processes in an aquifer system.</title>
        <authorList>
            <person name="Anantharaman K."/>
            <person name="Brown C.T."/>
            <person name="Hug L.A."/>
            <person name="Sharon I."/>
            <person name="Castelle C.J."/>
            <person name="Probst A.J."/>
            <person name="Thomas B.C."/>
            <person name="Singh A."/>
            <person name="Wilkins M.J."/>
            <person name="Karaoz U."/>
            <person name="Brodie E.L."/>
            <person name="Williams K.H."/>
            <person name="Hubbard S.S."/>
            <person name="Banfield J.F."/>
        </authorList>
    </citation>
    <scope>NUCLEOTIDE SEQUENCE [LARGE SCALE GENOMIC DNA]</scope>
</reference>
<sequence length="371" mass="42990">MNILWFTWKDQKNPDAGGAEFINEGLASRLAKNGHHVKFIVANFKGGSSHEQLRGYEINRVGNRYTVYFEAFRYFKKHLQQWPDVIIEEINTMPFMTQLYSRSKRLLFIHQLCREIWFYQFPFLLAIIGYFLEPLYLKLLSSNKVVTVSQSSATDLVKYGFKKSNITIIPEFVDLRPIPNLSATKKFTEFTLLSLGSIRPMKRTHHQIKAFELAKEHIPKLKLKIVGRVSGIYGKKILKMIKHSKYSQDIEYIGKASQQKKQELLKKSHLLLATSVKEGWGLTITEAATQGTPAIAYNVDGLRDSIINNRTGLLVKESNPTSLSQLILKLYQNEDLYQRLQTAAWETSVKYTLQSSYKEFIKRLYNHTPWQ</sequence>
<dbReference type="GO" id="GO:0016757">
    <property type="term" value="F:glycosyltransferase activity"/>
    <property type="evidence" value="ECO:0007669"/>
    <property type="project" value="InterPro"/>
</dbReference>
<accession>A0A1F7K277</accession>
<evidence type="ECO:0000259" key="2">
    <source>
        <dbReference type="Pfam" id="PF00534"/>
    </source>
</evidence>
<dbReference type="Pfam" id="PF13439">
    <property type="entry name" value="Glyco_transf_4"/>
    <property type="match status" value="1"/>
</dbReference>
<gene>
    <name evidence="4" type="ORF">A2209_05015</name>
</gene>